<evidence type="ECO:0000256" key="3">
    <source>
        <dbReference type="ARBA" id="ARBA00022448"/>
    </source>
</evidence>
<evidence type="ECO:0000256" key="7">
    <source>
        <dbReference type="ARBA" id="ARBA00023008"/>
    </source>
</evidence>
<dbReference type="CDD" id="cd13921">
    <property type="entry name" value="Amicyanin"/>
    <property type="match status" value="1"/>
</dbReference>
<comment type="caution">
    <text evidence="11">The sequence shown here is derived from an EMBL/GenBank/DDBJ whole genome shotgun (WGS) entry which is preliminary data.</text>
</comment>
<evidence type="ECO:0000256" key="5">
    <source>
        <dbReference type="ARBA" id="ARBA00022764"/>
    </source>
</evidence>
<dbReference type="PROSITE" id="PS51257">
    <property type="entry name" value="PROKAR_LIPOPROTEIN"/>
    <property type="match status" value="1"/>
</dbReference>
<gene>
    <name evidence="11" type="ORF">U3653_16585</name>
</gene>
<feature type="compositionally biased region" description="Low complexity" evidence="8">
    <location>
        <begin position="35"/>
        <end position="48"/>
    </location>
</feature>
<keyword evidence="3" id="KW-0813">Transport</keyword>
<evidence type="ECO:0000259" key="10">
    <source>
        <dbReference type="Pfam" id="PF00127"/>
    </source>
</evidence>
<comment type="subcellular location">
    <subcellularLocation>
        <location evidence="2">Periplasm</location>
    </subcellularLocation>
</comment>
<dbReference type="SUPFAM" id="SSF49503">
    <property type="entry name" value="Cupredoxins"/>
    <property type="match status" value="1"/>
</dbReference>
<proteinExistence type="predicted"/>
<evidence type="ECO:0000256" key="4">
    <source>
        <dbReference type="ARBA" id="ARBA00022723"/>
    </source>
</evidence>
<dbReference type="InterPro" id="IPR002386">
    <property type="entry name" value="Amicyanin/Pseudoazurin"/>
</dbReference>
<dbReference type="InterPro" id="IPR035668">
    <property type="entry name" value="Amicyanin"/>
</dbReference>
<organism evidence="11 12">
    <name type="scientific">Nocardia implantans</name>
    <dbReference type="NCBI Taxonomy" id="3108168"/>
    <lineage>
        <taxon>Bacteria</taxon>
        <taxon>Bacillati</taxon>
        <taxon>Actinomycetota</taxon>
        <taxon>Actinomycetes</taxon>
        <taxon>Mycobacteriales</taxon>
        <taxon>Nocardiaceae</taxon>
        <taxon>Nocardia</taxon>
    </lineage>
</organism>
<evidence type="ECO:0000256" key="2">
    <source>
        <dbReference type="ARBA" id="ARBA00004418"/>
    </source>
</evidence>
<keyword evidence="12" id="KW-1185">Reference proteome</keyword>
<keyword evidence="9" id="KW-0732">Signal</keyword>
<keyword evidence="6" id="KW-0249">Electron transport</keyword>
<dbReference type="Pfam" id="PF00127">
    <property type="entry name" value="Copper-bind"/>
    <property type="match status" value="1"/>
</dbReference>
<dbReference type="InterPro" id="IPR008972">
    <property type="entry name" value="Cupredoxin"/>
</dbReference>
<dbReference type="PANTHER" id="PTHR36507:SF1">
    <property type="entry name" value="BLL1555 PROTEIN"/>
    <property type="match status" value="1"/>
</dbReference>
<evidence type="ECO:0000256" key="9">
    <source>
        <dbReference type="SAM" id="SignalP"/>
    </source>
</evidence>
<dbReference type="InterPro" id="IPR000923">
    <property type="entry name" value="BlueCu_1"/>
</dbReference>
<dbReference type="Proteomes" id="UP001348098">
    <property type="component" value="Unassembled WGS sequence"/>
</dbReference>
<feature type="domain" description="Blue (type 1) copper" evidence="10">
    <location>
        <begin position="61"/>
        <end position="141"/>
    </location>
</feature>
<accession>A0ABU6AVX9</accession>
<dbReference type="EMBL" id="JAYKYQ010000006">
    <property type="protein sequence ID" value="MEB3511647.1"/>
    <property type="molecule type" value="Genomic_DNA"/>
</dbReference>
<dbReference type="PANTHER" id="PTHR36507">
    <property type="entry name" value="BLL1555 PROTEIN"/>
    <property type="match status" value="1"/>
</dbReference>
<evidence type="ECO:0000313" key="12">
    <source>
        <dbReference type="Proteomes" id="UP001348098"/>
    </source>
</evidence>
<keyword evidence="4" id="KW-0479">Metal-binding</keyword>
<dbReference type="InterPro" id="IPR052721">
    <property type="entry name" value="ET_Amicyanin"/>
</dbReference>
<dbReference type="RefSeq" id="WP_195080448.1">
    <property type="nucleotide sequence ID" value="NZ_JAYESH010000020.1"/>
</dbReference>
<evidence type="ECO:0000256" key="8">
    <source>
        <dbReference type="SAM" id="MobiDB-lite"/>
    </source>
</evidence>
<reference evidence="11 12" key="1">
    <citation type="submission" date="2023-12" db="EMBL/GenBank/DDBJ databases">
        <title>novel species in genus Nocarida.</title>
        <authorList>
            <person name="Li Z."/>
        </authorList>
    </citation>
    <scope>NUCLEOTIDE SEQUENCE [LARGE SCALE GENOMIC DNA]</scope>
    <source>
        <strain evidence="11 12">CDC186</strain>
    </source>
</reference>
<keyword evidence="7" id="KW-0186">Copper</keyword>
<feature type="chain" id="PRO_5045372694" evidence="9">
    <location>
        <begin position="20"/>
        <end position="141"/>
    </location>
</feature>
<evidence type="ECO:0000256" key="1">
    <source>
        <dbReference type="ARBA" id="ARBA00001935"/>
    </source>
</evidence>
<dbReference type="Gene3D" id="2.60.40.420">
    <property type="entry name" value="Cupredoxins - blue copper proteins"/>
    <property type="match status" value="1"/>
</dbReference>
<feature type="region of interest" description="Disordered" evidence="8">
    <location>
        <begin position="31"/>
        <end position="56"/>
    </location>
</feature>
<evidence type="ECO:0000313" key="11">
    <source>
        <dbReference type="EMBL" id="MEB3511647.1"/>
    </source>
</evidence>
<comment type="cofactor">
    <cofactor evidence="1">
        <name>Cu cation</name>
        <dbReference type="ChEBI" id="CHEBI:23378"/>
    </cofactor>
</comment>
<feature type="signal peptide" evidence="9">
    <location>
        <begin position="1"/>
        <end position="19"/>
    </location>
</feature>
<keyword evidence="5" id="KW-0574">Periplasm</keyword>
<dbReference type="PRINTS" id="PR00155">
    <property type="entry name" value="AMICYANIN"/>
</dbReference>
<evidence type="ECO:0000256" key="6">
    <source>
        <dbReference type="ARBA" id="ARBA00022982"/>
    </source>
</evidence>
<sequence>MPSVRRIGIVRVVTGAALACTLLLSGCGGDESGSAATTTRKPARPTTTVQQTGERKPAAATVAVHDMKFSPAEVTIKVGDTVTWTFDDKVPHTVQGIGDKAMGINSPIFDKGEWSYTFTTPGTYRYLCSLHPEMRGTVTVE</sequence>
<name>A0ABU6AVX9_9NOCA</name>
<protein>
    <submittedName>
        <fullName evidence="11">Cupredoxin family copper-binding protein</fullName>
    </submittedName>
</protein>